<keyword evidence="1" id="KW-0175">Coiled coil</keyword>
<organism evidence="3">
    <name type="scientific">Tunturiibacter gelidiferens</name>
    <dbReference type="NCBI Taxonomy" id="3069689"/>
    <lineage>
        <taxon>Bacteria</taxon>
        <taxon>Pseudomonadati</taxon>
        <taxon>Acidobacteriota</taxon>
        <taxon>Terriglobia</taxon>
        <taxon>Terriglobales</taxon>
        <taxon>Acidobacteriaceae</taxon>
        <taxon>Tunturiibacter</taxon>
    </lineage>
</organism>
<dbReference type="Gene3D" id="3.40.50.300">
    <property type="entry name" value="P-loop containing nucleotide triphosphate hydrolases"/>
    <property type="match status" value="1"/>
</dbReference>
<dbReference type="GO" id="GO:0004386">
    <property type="term" value="F:helicase activity"/>
    <property type="evidence" value="ECO:0007669"/>
    <property type="project" value="InterPro"/>
</dbReference>
<dbReference type="RefSeq" id="WP_353073649.1">
    <property type="nucleotide sequence ID" value="NZ_CP132938.1"/>
</dbReference>
<evidence type="ECO:0000259" key="2">
    <source>
        <dbReference type="Pfam" id="PF13086"/>
    </source>
</evidence>
<reference evidence="3" key="1">
    <citation type="submission" date="2023-08" db="EMBL/GenBank/DDBJ databases">
        <authorList>
            <person name="Messyasz A."/>
            <person name="Mannisto M.K."/>
            <person name="Kerkhof L.J."/>
            <person name="Haggblom M."/>
        </authorList>
    </citation>
    <scope>NUCLEOTIDE SEQUENCE</scope>
    <source>
        <strain evidence="3">M8UP39</strain>
    </source>
</reference>
<dbReference type="SUPFAM" id="SSF52540">
    <property type="entry name" value="P-loop containing nucleoside triphosphate hydrolases"/>
    <property type="match status" value="1"/>
</dbReference>
<feature type="coiled-coil region" evidence="1">
    <location>
        <begin position="82"/>
        <end position="116"/>
    </location>
</feature>
<evidence type="ECO:0000313" key="3">
    <source>
        <dbReference type="EMBL" id="XCB24319.1"/>
    </source>
</evidence>
<proteinExistence type="predicted"/>
<dbReference type="KEGG" id="tgi:RBB81_10435"/>
<gene>
    <name evidence="3" type="ORF">RBB81_10435</name>
</gene>
<dbReference type="AlphaFoldDB" id="A0AAU7Z5X3"/>
<dbReference type="InterPro" id="IPR041677">
    <property type="entry name" value="DNA2/NAM7_AAA_11"/>
</dbReference>
<name>A0AAU7Z5X3_9BACT</name>
<feature type="domain" description="DNA2/NAM7 helicase helicase" evidence="2">
    <location>
        <begin position="1"/>
        <end position="104"/>
    </location>
</feature>
<dbReference type="Pfam" id="PF13086">
    <property type="entry name" value="AAA_11"/>
    <property type="match status" value="1"/>
</dbReference>
<sequence length="146" mass="16145">MQGPPGTGKTHTIANLIGSLLAQGKTVLVTSQASKPLRVLREKIVPDLQPLFVSVVSGDEMGRRQLEASVNGITARLGSDSLQRLEAEFVRLTAERHQLLNRIEKLREDIFRAANTEYRTITRSCLQPLPASSARTGRLPTGYWPR</sequence>
<evidence type="ECO:0000256" key="1">
    <source>
        <dbReference type="SAM" id="Coils"/>
    </source>
</evidence>
<protein>
    <submittedName>
        <fullName evidence="3">AAA domain-containing protein</fullName>
    </submittedName>
</protein>
<reference evidence="3" key="2">
    <citation type="journal article" date="2024" name="Environ. Microbiol.">
        <title>Genome analysis and description of Tunturibacter gen. nov. expands the diversity of Terriglobia in tundra soils.</title>
        <authorList>
            <person name="Messyasz A."/>
            <person name="Mannisto M.K."/>
            <person name="Kerkhof L.J."/>
            <person name="Haggblom M.M."/>
        </authorList>
    </citation>
    <scope>NUCLEOTIDE SEQUENCE</scope>
    <source>
        <strain evidence="3">M8UP39</strain>
    </source>
</reference>
<dbReference type="EMBL" id="CP132938">
    <property type="protein sequence ID" value="XCB24319.1"/>
    <property type="molecule type" value="Genomic_DNA"/>
</dbReference>
<dbReference type="InterPro" id="IPR027417">
    <property type="entry name" value="P-loop_NTPase"/>
</dbReference>
<accession>A0AAU7Z5X3</accession>